<dbReference type="Proteomes" id="UP001172155">
    <property type="component" value="Unassembled WGS sequence"/>
</dbReference>
<keyword evidence="1" id="KW-0472">Membrane</keyword>
<sequence length="172" mass="19490">MPQELKQKGVERRRRPGPWKVCTAQKWVLNGKEEDSYSRFEYLIDHPLKHERTWMRRLENLVHSTPSGPGHDCIIWVHLFERVNYRFMLVLIGIFVVVSTAGGIAFAVLQGDVATGVAISTYMVGFLSIATGIWGIGDHLGIERPDMHTYSFDIVHGADEVRVGEDVVKGWS</sequence>
<proteinExistence type="predicted"/>
<keyword evidence="1" id="KW-1133">Transmembrane helix</keyword>
<reference evidence="2" key="1">
    <citation type="submission" date="2023-06" db="EMBL/GenBank/DDBJ databases">
        <title>Genome-scale phylogeny and comparative genomics of the fungal order Sordariales.</title>
        <authorList>
            <consortium name="Lawrence Berkeley National Laboratory"/>
            <person name="Hensen N."/>
            <person name="Bonometti L."/>
            <person name="Westerberg I."/>
            <person name="Brannstrom I.O."/>
            <person name="Guillou S."/>
            <person name="Cros-Aarteil S."/>
            <person name="Calhoun S."/>
            <person name="Haridas S."/>
            <person name="Kuo A."/>
            <person name="Mondo S."/>
            <person name="Pangilinan J."/>
            <person name="Riley R."/>
            <person name="LaButti K."/>
            <person name="Andreopoulos B."/>
            <person name="Lipzen A."/>
            <person name="Chen C."/>
            <person name="Yanf M."/>
            <person name="Daum C."/>
            <person name="Ng V."/>
            <person name="Clum A."/>
            <person name="Steindorff A."/>
            <person name="Ohm R."/>
            <person name="Martin F."/>
            <person name="Silar P."/>
            <person name="Natvig D."/>
            <person name="Lalanne C."/>
            <person name="Gautier V."/>
            <person name="Ament-velasquez S.L."/>
            <person name="Kruys A."/>
            <person name="Hutchinson M.I."/>
            <person name="Powell A.J."/>
            <person name="Barry K."/>
            <person name="Miller A.N."/>
            <person name="Grigoriev I.V."/>
            <person name="Debuchy R."/>
            <person name="Gladieux P."/>
            <person name="Thoren M.H."/>
            <person name="Johannesson H."/>
        </authorList>
    </citation>
    <scope>NUCLEOTIDE SEQUENCE</scope>
    <source>
        <strain evidence="2">SMH3187-1</strain>
    </source>
</reference>
<evidence type="ECO:0000313" key="2">
    <source>
        <dbReference type="EMBL" id="KAK0749532.1"/>
    </source>
</evidence>
<accession>A0AA40F1K0</accession>
<gene>
    <name evidence="2" type="ORF">B0T18DRAFT_108237</name>
</gene>
<name>A0AA40F1K0_9PEZI</name>
<dbReference type="AlphaFoldDB" id="A0AA40F1K0"/>
<evidence type="ECO:0000313" key="3">
    <source>
        <dbReference type="Proteomes" id="UP001172155"/>
    </source>
</evidence>
<protein>
    <submittedName>
        <fullName evidence="2">Uncharacterized protein</fullName>
    </submittedName>
</protein>
<evidence type="ECO:0000256" key="1">
    <source>
        <dbReference type="SAM" id="Phobius"/>
    </source>
</evidence>
<feature type="transmembrane region" description="Helical" evidence="1">
    <location>
        <begin position="87"/>
        <end position="109"/>
    </location>
</feature>
<keyword evidence="3" id="KW-1185">Reference proteome</keyword>
<dbReference type="EMBL" id="JAUKUD010000003">
    <property type="protein sequence ID" value="KAK0749532.1"/>
    <property type="molecule type" value="Genomic_DNA"/>
</dbReference>
<organism evidence="2 3">
    <name type="scientific">Schizothecium vesticola</name>
    <dbReference type="NCBI Taxonomy" id="314040"/>
    <lineage>
        <taxon>Eukaryota</taxon>
        <taxon>Fungi</taxon>
        <taxon>Dikarya</taxon>
        <taxon>Ascomycota</taxon>
        <taxon>Pezizomycotina</taxon>
        <taxon>Sordariomycetes</taxon>
        <taxon>Sordariomycetidae</taxon>
        <taxon>Sordariales</taxon>
        <taxon>Schizotheciaceae</taxon>
        <taxon>Schizothecium</taxon>
    </lineage>
</organism>
<feature type="transmembrane region" description="Helical" evidence="1">
    <location>
        <begin position="115"/>
        <end position="137"/>
    </location>
</feature>
<comment type="caution">
    <text evidence="2">The sequence shown here is derived from an EMBL/GenBank/DDBJ whole genome shotgun (WGS) entry which is preliminary data.</text>
</comment>
<keyword evidence="1" id="KW-0812">Transmembrane</keyword>